<evidence type="ECO:0000259" key="1">
    <source>
        <dbReference type="PROSITE" id="PS50097"/>
    </source>
</evidence>
<feature type="domain" description="BTB" evidence="1">
    <location>
        <begin position="31"/>
        <end position="108"/>
    </location>
</feature>
<organism evidence="2">
    <name type="scientific">Culicoides sonorensis</name>
    <name type="common">Biting midge</name>
    <dbReference type="NCBI Taxonomy" id="179676"/>
    <lineage>
        <taxon>Eukaryota</taxon>
        <taxon>Metazoa</taxon>
        <taxon>Ecdysozoa</taxon>
        <taxon>Arthropoda</taxon>
        <taxon>Hexapoda</taxon>
        <taxon>Insecta</taxon>
        <taxon>Pterygota</taxon>
        <taxon>Neoptera</taxon>
        <taxon>Endopterygota</taxon>
        <taxon>Diptera</taxon>
        <taxon>Nematocera</taxon>
        <taxon>Chironomoidea</taxon>
        <taxon>Ceratopogonidae</taxon>
        <taxon>Ceratopogoninae</taxon>
        <taxon>Culicoides</taxon>
        <taxon>Monoculicoides</taxon>
    </lineage>
</organism>
<dbReference type="CDD" id="cd18186">
    <property type="entry name" value="BTB_POZ_ZBTB_KLHL-like"/>
    <property type="match status" value="1"/>
</dbReference>
<proteinExistence type="predicted"/>
<dbReference type="SUPFAM" id="SSF54695">
    <property type="entry name" value="POZ domain"/>
    <property type="match status" value="1"/>
</dbReference>
<sequence length="388" mass="44675">MSQSTENQSLNSHFVKNAIELLKKLEHQVPKDVVLVSDSDTSYNSDDVSFHKEALELYSEYFANLFKGRSFDYSYKEQKWIIPIDGFNGETLKAFKDFVYTGKIDNEKSVTSLFEFAQKYKVHALKQALGQDFEDEKADEIETETLVVFFDGVETHIQKPKNKLLQVQQSLKDVAKDRVERYIEETLKIKKESDVLPLNALQRIFFNQGSTFEYTDQKQLNEYHTEIKYDSYQFITRRYHSGNLIQTTSKVAFKILFDIDFDSMVKNISDSIKKTAKPQKPPKLPKPPKQKLTKQMISEQFKGEIDENTLQLLKLEGQNIIQKIRSRGDVVIPTNILCGIFGASLIKKENGKSKVEIHGQTFLSEGSKKTANNAVACKVLEEIFDIKF</sequence>
<reference evidence="2" key="1">
    <citation type="submission" date="2018-07" db="EMBL/GenBank/DDBJ databases">
        <authorList>
            <person name="Quirk P.G."/>
            <person name="Krulwich T.A."/>
        </authorList>
    </citation>
    <scope>NUCLEOTIDE SEQUENCE</scope>
</reference>
<dbReference type="AlphaFoldDB" id="A0A336MCJ0"/>
<accession>A0A336MCJ0</accession>
<dbReference type="InterPro" id="IPR011333">
    <property type="entry name" value="SKP1/BTB/POZ_sf"/>
</dbReference>
<dbReference type="Pfam" id="PF00651">
    <property type="entry name" value="BTB"/>
    <property type="match status" value="1"/>
</dbReference>
<dbReference type="VEuPathDB" id="VectorBase:CSON014702"/>
<dbReference type="InterPro" id="IPR000210">
    <property type="entry name" value="BTB/POZ_dom"/>
</dbReference>
<evidence type="ECO:0000313" key="2">
    <source>
        <dbReference type="EMBL" id="SSX27640.1"/>
    </source>
</evidence>
<protein>
    <submittedName>
        <fullName evidence="2">CSON014702 protein</fullName>
    </submittedName>
</protein>
<dbReference type="Gene3D" id="3.30.710.10">
    <property type="entry name" value="Potassium Channel Kv1.1, Chain A"/>
    <property type="match status" value="1"/>
</dbReference>
<name>A0A336MCJ0_CULSO</name>
<dbReference type="PROSITE" id="PS50097">
    <property type="entry name" value="BTB"/>
    <property type="match status" value="1"/>
</dbReference>
<dbReference type="EMBL" id="UFQT01000849">
    <property type="protein sequence ID" value="SSX27640.1"/>
    <property type="molecule type" value="Genomic_DNA"/>
</dbReference>
<dbReference type="SMART" id="SM00225">
    <property type="entry name" value="BTB"/>
    <property type="match status" value="1"/>
</dbReference>
<gene>
    <name evidence="2" type="primary">CSON014702</name>
</gene>